<evidence type="ECO:0000256" key="1">
    <source>
        <dbReference type="ARBA" id="ARBA00010815"/>
    </source>
</evidence>
<keyword evidence="2 9" id="KW-0489">Methyltransferase</keyword>
<sequence length="455" mass="51044">MNMLLQRIVGKLVRTGNLTVTGPNGRSHRFGDDTGDPVHLLIKTRRAENAITLDPMLALPEAYMDGDVDIVGGDVLGLMRVVFQNLGNGSIDTAWTKALDNLRLAFRRFQQVNTTARAKRNVQRHYDLSGDLYRLFLDTDMQYSCAYFADPDMTLEEAQIAKKAHIAAKMRLRPGQSVLDIGSGWGGLGLYLARTFEAQVLGVTLSTEQHAVATERAQAEGLENRVHFEIRDYRDLVERFDRIVSVGMFEHVGVNHYRTFFDNVAKRLKPDGVMVLHSIGRAGPPASTSAFIRKHIFPGGYIPALSEVLPAIEKAGLMVTDVEILRLHYAETLRHWSLRFQANRDKAKAIYDERFCRMWEFYLAASEAAFRWQDLMVFQIQLSHRNDTLPLTRDYIGKCEKALAMHEMGHRQAKLAAEDKPAAQPAARAQPAAKAGAAQAEAGKIGRRRKVADKE</sequence>
<dbReference type="InterPro" id="IPR029063">
    <property type="entry name" value="SAM-dependent_MTases_sf"/>
</dbReference>
<dbReference type="PIRSF" id="PIRSF003085">
    <property type="entry name" value="CMAS"/>
    <property type="match status" value="1"/>
</dbReference>
<dbReference type="EC" id="2.1.1.79" evidence="9"/>
<dbReference type="Gene3D" id="3.40.50.150">
    <property type="entry name" value="Vaccinia Virus protein VP39"/>
    <property type="match status" value="1"/>
</dbReference>
<accession>A0AAC8YSE8</accession>
<name>A0AAC8YSE8_AMIAI</name>
<keyword evidence="5" id="KW-0443">Lipid metabolism</keyword>
<dbReference type="Proteomes" id="UP000577697">
    <property type="component" value="Unassembled WGS sequence"/>
</dbReference>
<keyword evidence="11" id="KW-1185">Reference proteome</keyword>
<keyword evidence="4" id="KW-0949">S-adenosyl-L-methionine</keyword>
<dbReference type="RefSeq" id="WP_067964083.1">
    <property type="nucleotide sequence ID" value="NZ_CP015005.1"/>
</dbReference>
<dbReference type="EMBL" id="CP015005">
    <property type="protein sequence ID" value="AMS43451.1"/>
    <property type="molecule type" value="Genomic_DNA"/>
</dbReference>
<organism evidence="8 10">
    <name type="scientific">Aminobacter aminovorans</name>
    <name type="common">Chelatobacter heintzii</name>
    <dbReference type="NCBI Taxonomy" id="83263"/>
    <lineage>
        <taxon>Bacteria</taxon>
        <taxon>Pseudomonadati</taxon>
        <taxon>Pseudomonadota</taxon>
        <taxon>Alphaproteobacteria</taxon>
        <taxon>Hyphomicrobiales</taxon>
        <taxon>Phyllobacteriaceae</taxon>
        <taxon>Aminobacter</taxon>
    </lineage>
</organism>
<proteinExistence type="inferred from homology"/>
<evidence type="ECO:0000256" key="6">
    <source>
        <dbReference type="SAM" id="MobiDB-lite"/>
    </source>
</evidence>
<evidence type="ECO:0000256" key="5">
    <source>
        <dbReference type="ARBA" id="ARBA00023098"/>
    </source>
</evidence>
<dbReference type="PANTHER" id="PTHR43667">
    <property type="entry name" value="CYCLOPROPANE-FATTY-ACYL-PHOSPHOLIPID SYNTHASE"/>
    <property type="match status" value="1"/>
</dbReference>
<dbReference type="KEGG" id="aak:AA2016_4541"/>
<dbReference type="AlphaFoldDB" id="A0AAC8YSE8"/>
<dbReference type="InterPro" id="IPR003333">
    <property type="entry name" value="CMAS"/>
</dbReference>
<keyword evidence="3 9" id="KW-0808">Transferase</keyword>
<evidence type="ECO:0000256" key="2">
    <source>
        <dbReference type="ARBA" id="ARBA00022603"/>
    </source>
</evidence>
<dbReference type="InterPro" id="IPR057206">
    <property type="entry name" value="DUF7884"/>
</dbReference>
<dbReference type="EMBL" id="JACICB010000005">
    <property type="protein sequence ID" value="MBB3705409.1"/>
    <property type="molecule type" value="Genomic_DNA"/>
</dbReference>
<evidence type="ECO:0000259" key="7">
    <source>
        <dbReference type="Pfam" id="PF25371"/>
    </source>
</evidence>
<dbReference type="Pfam" id="PF25371">
    <property type="entry name" value="DUF7884"/>
    <property type="match status" value="1"/>
</dbReference>
<dbReference type="PANTHER" id="PTHR43667:SF1">
    <property type="entry name" value="CYCLOPROPANE-FATTY-ACYL-PHOSPHOLIPID SYNTHASE"/>
    <property type="match status" value="1"/>
</dbReference>
<reference evidence="8 10" key="1">
    <citation type="submission" date="2016-03" db="EMBL/GenBank/DDBJ databases">
        <title>Complete genome of Aminobacter aminovorans KCTC 2477.</title>
        <authorList>
            <person name="Kim K.M."/>
        </authorList>
    </citation>
    <scope>NUCLEOTIDE SEQUENCE [LARGE SCALE GENOMIC DNA]</scope>
    <source>
        <strain evidence="8 10">KCTC 2477</strain>
    </source>
</reference>
<evidence type="ECO:0000256" key="4">
    <source>
        <dbReference type="ARBA" id="ARBA00022691"/>
    </source>
</evidence>
<feature type="domain" description="DUF7884" evidence="7">
    <location>
        <begin position="17"/>
        <end position="85"/>
    </location>
</feature>
<feature type="compositionally biased region" description="Low complexity" evidence="6">
    <location>
        <begin position="422"/>
        <end position="443"/>
    </location>
</feature>
<dbReference type="InterPro" id="IPR050723">
    <property type="entry name" value="CFA/CMAS"/>
</dbReference>
<feature type="region of interest" description="Disordered" evidence="6">
    <location>
        <begin position="414"/>
        <end position="455"/>
    </location>
</feature>
<reference evidence="9 11" key="2">
    <citation type="submission" date="2020-08" db="EMBL/GenBank/DDBJ databases">
        <title>Genomic Encyclopedia of Type Strains, Phase IV (KMG-IV): sequencing the most valuable type-strain genomes for metagenomic binning, comparative biology and taxonomic classification.</title>
        <authorList>
            <person name="Goeker M."/>
        </authorList>
    </citation>
    <scope>NUCLEOTIDE SEQUENCE [LARGE SCALE GENOMIC DNA]</scope>
    <source>
        <strain evidence="9 11">DSM 10368</strain>
    </source>
</reference>
<evidence type="ECO:0000313" key="9">
    <source>
        <dbReference type="EMBL" id="MBB3705409.1"/>
    </source>
</evidence>
<dbReference type="Proteomes" id="UP000075755">
    <property type="component" value="Chromosome"/>
</dbReference>
<evidence type="ECO:0000313" key="10">
    <source>
        <dbReference type="Proteomes" id="UP000075755"/>
    </source>
</evidence>
<dbReference type="GO" id="GO:0008825">
    <property type="term" value="F:cyclopropane-fatty-acyl-phospholipid synthase activity"/>
    <property type="evidence" value="ECO:0007669"/>
    <property type="project" value="UniProtKB-EC"/>
</dbReference>
<protein>
    <submittedName>
        <fullName evidence="8">Cyclopropane-fatty-acyl-phospholipid synthase</fullName>
        <ecNumber evidence="9">2.1.1.79</ecNumber>
    </submittedName>
</protein>
<comment type="similarity">
    <text evidence="1">Belongs to the CFA/CMAS family.</text>
</comment>
<evidence type="ECO:0000313" key="11">
    <source>
        <dbReference type="Proteomes" id="UP000577697"/>
    </source>
</evidence>
<dbReference type="SUPFAM" id="SSF53335">
    <property type="entry name" value="S-adenosyl-L-methionine-dependent methyltransferases"/>
    <property type="match status" value="1"/>
</dbReference>
<dbReference type="GO" id="GO:0032259">
    <property type="term" value="P:methylation"/>
    <property type="evidence" value="ECO:0007669"/>
    <property type="project" value="UniProtKB-KW"/>
</dbReference>
<evidence type="ECO:0000313" key="8">
    <source>
        <dbReference type="EMBL" id="AMS43451.1"/>
    </source>
</evidence>
<gene>
    <name evidence="8" type="ORF">AA2016_4541</name>
    <name evidence="9" type="ORF">FHS67_001721</name>
</gene>
<evidence type="ECO:0000256" key="3">
    <source>
        <dbReference type="ARBA" id="ARBA00022679"/>
    </source>
</evidence>
<dbReference type="GO" id="GO:0008610">
    <property type="term" value="P:lipid biosynthetic process"/>
    <property type="evidence" value="ECO:0007669"/>
    <property type="project" value="InterPro"/>
</dbReference>
<dbReference type="Pfam" id="PF02353">
    <property type="entry name" value="CMAS"/>
    <property type="match status" value="1"/>
</dbReference>
<feature type="compositionally biased region" description="Basic residues" evidence="6">
    <location>
        <begin position="445"/>
        <end position="455"/>
    </location>
</feature>
<dbReference type="CDD" id="cd02440">
    <property type="entry name" value="AdoMet_MTases"/>
    <property type="match status" value="1"/>
</dbReference>